<dbReference type="GeneID" id="37042929"/>
<accession>A0A316YQB1</accession>
<evidence type="ECO:0000256" key="2">
    <source>
        <dbReference type="SAM" id="Phobius"/>
    </source>
</evidence>
<sequence length="402" mass="44028">MAKGRKNASQTAKITEIVEPTPSKAKGGKDASPSAVPFIVLGALSIAFGLAIHLTAVWNSPERSVSQLLELSTRQIKSRINVAHDWPDAATSAFLEAHAQTLFRAFLIAIAVFKDLLRDDTGKALFLIITAVGAPMFNFAAVESIKHGRHPLLHITTYAVAATLGQVMCIGAATPLFYLPAYAYVRWSESKKPLSVHPLPSSSFANVFLAQLVGAATVATIIGTVFLPVESREWLLVNIAFQFFPLFLIPLAFASSRVKAAIDENGDVSKPRLATSESYRMMGYICLGLYYAGLYYGFQGFRRAYAARTFNNDAQWTIFWDLIGLLGSLYLFVLIDSFADEAAIKRGAQRVHARRFLPEDILMGLPGALLLSPGWAAATYWQRREVLAEKARLGVVPIDKDD</sequence>
<dbReference type="AlphaFoldDB" id="A0A316YQB1"/>
<feature type="region of interest" description="Disordered" evidence="1">
    <location>
        <begin position="1"/>
        <end position="30"/>
    </location>
</feature>
<feature type="transmembrane region" description="Helical" evidence="2">
    <location>
        <begin position="162"/>
        <end position="185"/>
    </location>
</feature>
<dbReference type="OrthoDB" id="3354352at2759"/>
<name>A0A316YQB1_9BASI</name>
<feature type="transmembrane region" description="Helical" evidence="2">
    <location>
        <begin position="360"/>
        <end position="381"/>
    </location>
</feature>
<dbReference type="Proteomes" id="UP000245768">
    <property type="component" value="Unassembled WGS sequence"/>
</dbReference>
<reference evidence="3 4" key="1">
    <citation type="journal article" date="2018" name="Mol. Biol. Evol.">
        <title>Broad Genomic Sampling Reveals a Smut Pathogenic Ancestry of the Fungal Clade Ustilaginomycotina.</title>
        <authorList>
            <person name="Kijpornyongpan T."/>
            <person name="Mondo S.J."/>
            <person name="Barry K."/>
            <person name="Sandor L."/>
            <person name="Lee J."/>
            <person name="Lipzen A."/>
            <person name="Pangilinan J."/>
            <person name="LaButti K."/>
            <person name="Hainaut M."/>
            <person name="Henrissat B."/>
            <person name="Grigoriev I.V."/>
            <person name="Spatafora J.W."/>
            <person name="Aime M.C."/>
        </authorList>
    </citation>
    <scope>NUCLEOTIDE SEQUENCE [LARGE SCALE GENOMIC DNA]</scope>
    <source>
        <strain evidence="3 4">MCA 4198</strain>
    </source>
</reference>
<dbReference type="InParanoid" id="A0A316YQB1"/>
<evidence type="ECO:0000313" key="3">
    <source>
        <dbReference type="EMBL" id="PWN91479.1"/>
    </source>
</evidence>
<feature type="transmembrane region" description="Helical" evidence="2">
    <location>
        <begin position="124"/>
        <end position="142"/>
    </location>
</feature>
<keyword evidence="2" id="KW-0812">Transmembrane</keyword>
<evidence type="ECO:0000313" key="4">
    <source>
        <dbReference type="Proteomes" id="UP000245768"/>
    </source>
</evidence>
<keyword evidence="4" id="KW-1185">Reference proteome</keyword>
<feature type="transmembrane region" description="Helical" evidence="2">
    <location>
        <begin position="318"/>
        <end position="339"/>
    </location>
</feature>
<dbReference type="RefSeq" id="XP_025378677.1">
    <property type="nucleotide sequence ID" value="XM_025521013.1"/>
</dbReference>
<keyword evidence="2" id="KW-0472">Membrane</keyword>
<dbReference type="EMBL" id="KZ819635">
    <property type="protein sequence ID" value="PWN91479.1"/>
    <property type="molecule type" value="Genomic_DNA"/>
</dbReference>
<feature type="transmembrane region" description="Helical" evidence="2">
    <location>
        <begin position="235"/>
        <end position="254"/>
    </location>
</feature>
<protein>
    <submittedName>
        <fullName evidence="3">Uncharacterized protein</fullName>
    </submittedName>
</protein>
<keyword evidence="2" id="KW-1133">Transmembrane helix</keyword>
<evidence type="ECO:0000256" key="1">
    <source>
        <dbReference type="SAM" id="MobiDB-lite"/>
    </source>
</evidence>
<proteinExistence type="predicted"/>
<feature type="transmembrane region" description="Helical" evidence="2">
    <location>
        <begin position="206"/>
        <end position="229"/>
    </location>
</feature>
<feature type="transmembrane region" description="Helical" evidence="2">
    <location>
        <begin position="35"/>
        <end position="58"/>
    </location>
</feature>
<organism evidence="3 4">
    <name type="scientific">Acaromyces ingoldii</name>
    <dbReference type="NCBI Taxonomy" id="215250"/>
    <lineage>
        <taxon>Eukaryota</taxon>
        <taxon>Fungi</taxon>
        <taxon>Dikarya</taxon>
        <taxon>Basidiomycota</taxon>
        <taxon>Ustilaginomycotina</taxon>
        <taxon>Exobasidiomycetes</taxon>
        <taxon>Exobasidiales</taxon>
        <taxon>Cryptobasidiaceae</taxon>
        <taxon>Acaromyces</taxon>
    </lineage>
</organism>
<gene>
    <name evidence="3" type="ORF">FA10DRAFT_265336</name>
</gene>
<feature type="transmembrane region" description="Helical" evidence="2">
    <location>
        <begin position="281"/>
        <end position="298"/>
    </location>
</feature>